<evidence type="ECO:0000259" key="9">
    <source>
        <dbReference type="Pfam" id="PF01488"/>
    </source>
</evidence>
<sequence>MGYLLGVIGNPIKHTLSPWIHQQFMNETSINGIYRPYEIKEDELKESFNLFKKMNIDGFNVTIPYKETMLHYVDDLDERARSIGAVNTVVNQGGKWIGYNTDGRGYIRSLKQSYADLDTFVKNVLLIGAGGAARGIYDALNQESFPVVDIANRTRERAEGLLDSKENHVETSIYSLKEAQQNLQQYDLIIQTTSMGMTPNNRMMPIDLQNIKENTIVSDIIYNPIETSLLQTARKKGARIHYGHGMLLHQAALAFELWTGKTIDPNHILHELEQKLKGGSTC</sequence>
<comment type="subunit">
    <text evidence="8">Homodimer.</text>
</comment>
<dbReference type="InterPro" id="IPR036291">
    <property type="entry name" value="NAD(P)-bd_dom_sf"/>
</dbReference>
<feature type="binding site" evidence="8">
    <location>
        <begin position="15"/>
        <end position="17"/>
    </location>
    <ligand>
        <name>shikimate</name>
        <dbReference type="ChEBI" id="CHEBI:36208"/>
    </ligand>
</feature>
<proteinExistence type="inferred from homology"/>
<evidence type="ECO:0000256" key="3">
    <source>
        <dbReference type="ARBA" id="ARBA00022605"/>
    </source>
</evidence>
<keyword evidence="6 8" id="KW-0057">Aromatic amino acid biosynthesis</keyword>
<evidence type="ECO:0000259" key="11">
    <source>
        <dbReference type="Pfam" id="PF18317"/>
    </source>
</evidence>
<dbReference type="InterPro" id="IPR041121">
    <property type="entry name" value="SDH_C"/>
</dbReference>
<feature type="binding site" evidence="8">
    <location>
        <begin position="128"/>
        <end position="132"/>
    </location>
    <ligand>
        <name>NADP(+)</name>
        <dbReference type="ChEBI" id="CHEBI:58349"/>
    </ligand>
</feature>
<dbReference type="PANTHER" id="PTHR21089:SF1">
    <property type="entry name" value="BIFUNCTIONAL 3-DEHYDROQUINATE DEHYDRATASE_SHIKIMATE DEHYDROGENASE, CHLOROPLASTIC"/>
    <property type="match status" value="1"/>
</dbReference>
<dbReference type="GO" id="GO:0008652">
    <property type="term" value="P:amino acid biosynthetic process"/>
    <property type="evidence" value="ECO:0007669"/>
    <property type="project" value="UniProtKB-KW"/>
</dbReference>
<dbReference type="GO" id="GO:0019632">
    <property type="term" value="P:shikimate metabolic process"/>
    <property type="evidence" value="ECO:0007669"/>
    <property type="project" value="InterPro"/>
</dbReference>
<dbReference type="EC" id="1.1.1.25" evidence="2 8"/>
<gene>
    <name evidence="8" type="primary">aroE</name>
    <name evidence="12" type="ORF">SAMN05421676_106208</name>
</gene>
<comment type="catalytic activity">
    <reaction evidence="7 8">
        <text>shikimate + NADP(+) = 3-dehydroshikimate + NADPH + H(+)</text>
        <dbReference type="Rhea" id="RHEA:17737"/>
        <dbReference type="ChEBI" id="CHEBI:15378"/>
        <dbReference type="ChEBI" id="CHEBI:16630"/>
        <dbReference type="ChEBI" id="CHEBI:36208"/>
        <dbReference type="ChEBI" id="CHEBI:57783"/>
        <dbReference type="ChEBI" id="CHEBI:58349"/>
        <dbReference type="EC" id="1.1.1.25"/>
    </reaction>
</comment>
<comment type="pathway">
    <text evidence="1 8">Metabolic intermediate biosynthesis; chorismate biosynthesis; chorismate from D-erythrose 4-phosphate and phosphoenolpyruvate: step 4/7.</text>
</comment>
<feature type="binding site" evidence="8">
    <location>
        <position position="78"/>
    </location>
    <ligand>
        <name>NADP(+)</name>
        <dbReference type="ChEBI" id="CHEBI:58349"/>
    </ligand>
</feature>
<dbReference type="STRING" id="237682.SAMN05421676_106208"/>
<evidence type="ECO:0000256" key="4">
    <source>
        <dbReference type="ARBA" id="ARBA00022857"/>
    </source>
</evidence>
<feature type="binding site" evidence="8">
    <location>
        <position position="220"/>
    </location>
    <ligand>
        <name>NADP(+)</name>
        <dbReference type="ChEBI" id="CHEBI:58349"/>
    </ligand>
</feature>
<feature type="domain" description="Quinate/shikimate 5-dehydrogenase/glutamyl-tRNA reductase" evidence="9">
    <location>
        <begin position="121"/>
        <end position="195"/>
    </location>
</feature>
<feature type="domain" description="SDH C-terminal" evidence="11">
    <location>
        <begin position="243"/>
        <end position="268"/>
    </location>
</feature>
<accession>A0A1I0G4I6</accession>
<feature type="binding site" evidence="8">
    <location>
        <begin position="152"/>
        <end position="157"/>
    </location>
    <ligand>
        <name>NADP(+)</name>
        <dbReference type="ChEBI" id="CHEBI:58349"/>
    </ligand>
</feature>
<dbReference type="Gene3D" id="3.40.50.10860">
    <property type="entry name" value="Leucine Dehydrogenase, chain A, domain 1"/>
    <property type="match status" value="1"/>
</dbReference>
<dbReference type="UniPathway" id="UPA00053">
    <property type="reaction ID" value="UER00087"/>
</dbReference>
<organism evidence="12 13">
    <name type="scientific">Salinibacillus kushneri</name>
    <dbReference type="NCBI Taxonomy" id="237682"/>
    <lineage>
        <taxon>Bacteria</taxon>
        <taxon>Bacillati</taxon>
        <taxon>Bacillota</taxon>
        <taxon>Bacilli</taxon>
        <taxon>Bacillales</taxon>
        <taxon>Bacillaceae</taxon>
        <taxon>Salinibacillus</taxon>
    </lineage>
</organism>
<dbReference type="GO" id="GO:0050661">
    <property type="term" value="F:NADP binding"/>
    <property type="evidence" value="ECO:0007669"/>
    <property type="project" value="InterPro"/>
</dbReference>
<dbReference type="Pfam" id="PF01488">
    <property type="entry name" value="Shikimate_DH"/>
    <property type="match status" value="1"/>
</dbReference>
<protein>
    <recommendedName>
        <fullName evidence="2 8">Shikimate dehydrogenase (NADP(+))</fullName>
        <shortName evidence="8">SDH</shortName>
        <ecNumber evidence="2 8">1.1.1.25</ecNumber>
    </recommendedName>
</protein>
<dbReference type="OrthoDB" id="9792692at2"/>
<feature type="binding site" evidence="8">
    <location>
        <position position="243"/>
    </location>
    <ligand>
        <name>NADP(+)</name>
        <dbReference type="ChEBI" id="CHEBI:58349"/>
    </ligand>
</feature>
<dbReference type="GO" id="GO:0005829">
    <property type="term" value="C:cytosol"/>
    <property type="evidence" value="ECO:0007669"/>
    <property type="project" value="TreeGrafter"/>
</dbReference>
<dbReference type="Proteomes" id="UP000199095">
    <property type="component" value="Unassembled WGS sequence"/>
</dbReference>
<keyword evidence="3 8" id="KW-0028">Amino-acid biosynthesis</keyword>
<feature type="binding site" evidence="8">
    <location>
        <position position="62"/>
    </location>
    <ligand>
        <name>shikimate</name>
        <dbReference type="ChEBI" id="CHEBI:36208"/>
    </ligand>
</feature>
<dbReference type="GO" id="GO:0009073">
    <property type="term" value="P:aromatic amino acid family biosynthetic process"/>
    <property type="evidence" value="ECO:0007669"/>
    <property type="project" value="UniProtKB-KW"/>
</dbReference>
<keyword evidence="13" id="KW-1185">Reference proteome</keyword>
<dbReference type="CDD" id="cd01065">
    <property type="entry name" value="NAD_bind_Shikimate_DH"/>
    <property type="match status" value="1"/>
</dbReference>
<keyword evidence="4 8" id="KW-0521">NADP</keyword>
<evidence type="ECO:0000313" key="13">
    <source>
        <dbReference type="Proteomes" id="UP000199095"/>
    </source>
</evidence>
<dbReference type="InterPro" id="IPR011342">
    <property type="entry name" value="Shikimate_DH"/>
</dbReference>
<feature type="active site" description="Proton acceptor" evidence="8">
    <location>
        <position position="66"/>
    </location>
</feature>
<comment type="function">
    <text evidence="8">Involved in the biosynthesis of the chorismate, which leads to the biosynthesis of aromatic amino acids. Catalyzes the reversible NADPH linked reduction of 3-dehydroshikimate (DHSA) to yield shikimate (SA).</text>
</comment>
<dbReference type="GO" id="GO:0009423">
    <property type="term" value="P:chorismate biosynthetic process"/>
    <property type="evidence" value="ECO:0007669"/>
    <property type="project" value="UniProtKB-UniRule"/>
</dbReference>
<dbReference type="NCBIfam" id="NF001310">
    <property type="entry name" value="PRK00258.1-2"/>
    <property type="match status" value="1"/>
</dbReference>
<evidence type="ECO:0000259" key="10">
    <source>
        <dbReference type="Pfam" id="PF08501"/>
    </source>
</evidence>
<dbReference type="Pfam" id="PF08501">
    <property type="entry name" value="Shikimate_dh_N"/>
    <property type="match status" value="1"/>
</dbReference>
<name>A0A1I0G4I6_9BACI</name>
<comment type="similarity">
    <text evidence="8">Belongs to the shikimate dehydrogenase family.</text>
</comment>
<evidence type="ECO:0000256" key="5">
    <source>
        <dbReference type="ARBA" id="ARBA00023002"/>
    </source>
</evidence>
<dbReference type="InterPro" id="IPR013708">
    <property type="entry name" value="Shikimate_DH-bd_N"/>
</dbReference>
<dbReference type="InterPro" id="IPR046346">
    <property type="entry name" value="Aminoacid_DH-like_N_sf"/>
</dbReference>
<feature type="binding site" evidence="8">
    <location>
        <position position="250"/>
    </location>
    <ligand>
        <name>shikimate</name>
        <dbReference type="ChEBI" id="CHEBI:36208"/>
    </ligand>
</feature>
<feature type="binding site" evidence="8">
    <location>
        <position position="222"/>
    </location>
    <ligand>
        <name>shikimate</name>
        <dbReference type="ChEBI" id="CHEBI:36208"/>
    </ligand>
</feature>
<evidence type="ECO:0000256" key="1">
    <source>
        <dbReference type="ARBA" id="ARBA00004871"/>
    </source>
</evidence>
<dbReference type="InterPro" id="IPR006151">
    <property type="entry name" value="Shikm_DH/Glu-tRNA_Rdtase"/>
</dbReference>
<dbReference type="SUPFAM" id="SSF53223">
    <property type="entry name" value="Aminoacid dehydrogenase-like, N-terminal domain"/>
    <property type="match status" value="1"/>
</dbReference>
<dbReference type="InterPro" id="IPR022893">
    <property type="entry name" value="Shikimate_DH_fam"/>
</dbReference>
<feature type="binding site" evidence="8">
    <location>
        <position position="87"/>
    </location>
    <ligand>
        <name>shikimate</name>
        <dbReference type="ChEBI" id="CHEBI:36208"/>
    </ligand>
</feature>
<feature type="domain" description="Shikimate dehydrogenase substrate binding N-terminal" evidence="10">
    <location>
        <begin position="7"/>
        <end position="89"/>
    </location>
</feature>
<evidence type="ECO:0000256" key="8">
    <source>
        <dbReference type="HAMAP-Rule" id="MF_00222"/>
    </source>
</evidence>
<evidence type="ECO:0000256" key="2">
    <source>
        <dbReference type="ARBA" id="ARBA00012962"/>
    </source>
</evidence>
<evidence type="ECO:0000256" key="6">
    <source>
        <dbReference type="ARBA" id="ARBA00023141"/>
    </source>
</evidence>
<dbReference type="GO" id="GO:0004764">
    <property type="term" value="F:shikimate 3-dehydrogenase (NADP+) activity"/>
    <property type="evidence" value="ECO:0007669"/>
    <property type="project" value="UniProtKB-UniRule"/>
</dbReference>
<keyword evidence="5 8" id="KW-0560">Oxidoreductase</keyword>
<dbReference type="SUPFAM" id="SSF51735">
    <property type="entry name" value="NAD(P)-binding Rossmann-fold domains"/>
    <property type="match status" value="1"/>
</dbReference>
<feature type="binding site" evidence="8">
    <location>
        <position position="102"/>
    </location>
    <ligand>
        <name>shikimate</name>
        <dbReference type="ChEBI" id="CHEBI:36208"/>
    </ligand>
</feature>
<reference evidence="13" key="1">
    <citation type="submission" date="2016-10" db="EMBL/GenBank/DDBJ databases">
        <authorList>
            <person name="Varghese N."/>
            <person name="Submissions S."/>
        </authorList>
    </citation>
    <scope>NUCLEOTIDE SEQUENCE [LARGE SCALE GENOMIC DNA]</scope>
    <source>
        <strain evidence="13">CGMCC 1.3566</strain>
    </source>
</reference>
<evidence type="ECO:0000256" key="7">
    <source>
        <dbReference type="ARBA" id="ARBA00049442"/>
    </source>
</evidence>
<dbReference type="PANTHER" id="PTHR21089">
    <property type="entry name" value="SHIKIMATE DEHYDROGENASE"/>
    <property type="match status" value="1"/>
</dbReference>
<dbReference type="HAMAP" id="MF_00222">
    <property type="entry name" value="Shikimate_DH_AroE"/>
    <property type="match status" value="1"/>
</dbReference>
<evidence type="ECO:0000313" key="12">
    <source>
        <dbReference type="EMBL" id="SET65537.1"/>
    </source>
</evidence>
<dbReference type="EMBL" id="FOHJ01000006">
    <property type="protein sequence ID" value="SET65537.1"/>
    <property type="molecule type" value="Genomic_DNA"/>
</dbReference>
<dbReference type="RefSeq" id="WP_093135246.1">
    <property type="nucleotide sequence ID" value="NZ_FOHJ01000006.1"/>
</dbReference>
<dbReference type="Pfam" id="PF18317">
    <property type="entry name" value="SDH_C"/>
    <property type="match status" value="1"/>
</dbReference>
<dbReference type="AlphaFoldDB" id="A0A1I0G4I6"/>
<dbReference type="NCBIfam" id="TIGR00507">
    <property type="entry name" value="aroE"/>
    <property type="match status" value="1"/>
</dbReference>
<dbReference type="Gene3D" id="3.40.50.720">
    <property type="entry name" value="NAD(P)-binding Rossmann-like Domain"/>
    <property type="match status" value="1"/>
</dbReference>